<reference evidence="1 2" key="2">
    <citation type="journal article" date="2022" name="Mol. Ecol. Resour.">
        <title>The genomes of chicory, endive, great burdock and yacon provide insights into Asteraceae paleo-polyploidization history and plant inulin production.</title>
        <authorList>
            <person name="Fan W."/>
            <person name="Wang S."/>
            <person name="Wang H."/>
            <person name="Wang A."/>
            <person name="Jiang F."/>
            <person name="Liu H."/>
            <person name="Zhao H."/>
            <person name="Xu D."/>
            <person name="Zhang Y."/>
        </authorList>
    </citation>
    <scope>NUCLEOTIDE SEQUENCE [LARGE SCALE GENOMIC DNA]</scope>
    <source>
        <strain evidence="2">cv. Yunnan</strain>
        <tissue evidence="1">Leaves</tissue>
    </source>
</reference>
<keyword evidence="2" id="KW-1185">Reference proteome</keyword>
<gene>
    <name evidence="1" type="ORF">L1987_18546</name>
</gene>
<evidence type="ECO:0000313" key="1">
    <source>
        <dbReference type="EMBL" id="KAI3813811.1"/>
    </source>
</evidence>
<comment type="caution">
    <text evidence="1">The sequence shown here is derived from an EMBL/GenBank/DDBJ whole genome shotgun (WGS) entry which is preliminary data.</text>
</comment>
<dbReference type="Proteomes" id="UP001056120">
    <property type="component" value="Linkage Group LG06"/>
</dbReference>
<protein>
    <submittedName>
        <fullName evidence="1">Uncharacterized protein</fullName>
    </submittedName>
</protein>
<reference evidence="2" key="1">
    <citation type="journal article" date="2022" name="Mol. Ecol. Resour.">
        <title>The genomes of chicory, endive, great burdock and yacon provide insights into Asteraceae palaeo-polyploidization history and plant inulin production.</title>
        <authorList>
            <person name="Fan W."/>
            <person name="Wang S."/>
            <person name="Wang H."/>
            <person name="Wang A."/>
            <person name="Jiang F."/>
            <person name="Liu H."/>
            <person name="Zhao H."/>
            <person name="Xu D."/>
            <person name="Zhang Y."/>
        </authorList>
    </citation>
    <scope>NUCLEOTIDE SEQUENCE [LARGE SCALE GENOMIC DNA]</scope>
    <source>
        <strain evidence="2">cv. Yunnan</strain>
    </source>
</reference>
<name>A0ACB9J280_9ASTR</name>
<proteinExistence type="predicted"/>
<organism evidence="1 2">
    <name type="scientific">Smallanthus sonchifolius</name>
    <dbReference type="NCBI Taxonomy" id="185202"/>
    <lineage>
        <taxon>Eukaryota</taxon>
        <taxon>Viridiplantae</taxon>
        <taxon>Streptophyta</taxon>
        <taxon>Embryophyta</taxon>
        <taxon>Tracheophyta</taxon>
        <taxon>Spermatophyta</taxon>
        <taxon>Magnoliopsida</taxon>
        <taxon>eudicotyledons</taxon>
        <taxon>Gunneridae</taxon>
        <taxon>Pentapetalae</taxon>
        <taxon>asterids</taxon>
        <taxon>campanulids</taxon>
        <taxon>Asterales</taxon>
        <taxon>Asteraceae</taxon>
        <taxon>Asteroideae</taxon>
        <taxon>Heliantheae alliance</taxon>
        <taxon>Millerieae</taxon>
        <taxon>Smallanthus</taxon>
    </lineage>
</organism>
<sequence>MWQKRTAGEEEEDLLGDEEEEDQIDQEVHLDNVDGMEKVDQEGTFLDNGSNQENNGIIDKVRIEANTSRTSSVRPGFAVTRFHSPVRMSSIIDAKSAGRKCVSNLGNKGV</sequence>
<evidence type="ECO:0000313" key="2">
    <source>
        <dbReference type="Proteomes" id="UP001056120"/>
    </source>
</evidence>
<accession>A0ACB9J280</accession>
<dbReference type="EMBL" id="CM042023">
    <property type="protein sequence ID" value="KAI3813811.1"/>
    <property type="molecule type" value="Genomic_DNA"/>
</dbReference>